<dbReference type="AlphaFoldDB" id="A0A0F8YUA7"/>
<gene>
    <name evidence="2" type="ORF">LCGC14_3113630</name>
</gene>
<evidence type="ECO:0000256" key="1">
    <source>
        <dbReference type="SAM" id="Phobius"/>
    </source>
</evidence>
<evidence type="ECO:0000313" key="2">
    <source>
        <dbReference type="EMBL" id="KKK51571.1"/>
    </source>
</evidence>
<comment type="caution">
    <text evidence="2">The sequence shown here is derived from an EMBL/GenBank/DDBJ whole genome shotgun (WGS) entry which is preliminary data.</text>
</comment>
<proteinExistence type="predicted"/>
<sequence>MMKRKYSKGMAVVFFIQQKIFEIGLVVLGVIGIYDLGLLRFWKGKYFCRILMWQGFEDNEETIFDFTTGNEEKITKYTAVVCENPKIEAYAEIDQSLFRADPIYREGSLAHYIKRTFGAEGMRHLFALLIGLDENFRQGYFPWSVNEHLERMGYKRKANRTVRAGSTVSQ</sequence>
<name>A0A0F8YUA7_9ZZZZ</name>
<dbReference type="EMBL" id="LAZR01067447">
    <property type="protein sequence ID" value="KKK51571.1"/>
    <property type="molecule type" value="Genomic_DNA"/>
</dbReference>
<keyword evidence="1" id="KW-0472">Membrane</keyword>
<protein>
    <submittedName>
        <fullName evidence="2">Uncharacterized protein</fullName>
    </submittedName>
</protein>
<feature type="transmembrane region" description="Helical" evidence="1">
    <location>
        <begin position="20"/>
        <end position="42"/>
    </location>
</feature>
<keyword evidence="1" id="KW-0812">Transmembrane</keyword>
<keyword evidence="1" id="KW-1133">Transmembrane helix</keyword>
<organism evidence="2">
    <name type="scientific">marine sediment metagenome</name>
    <dbReference type="NCBI Taxonomy" id="412755"/>
    <lineage>
        <taxon>unclassified sequences</taxon>
        <taxon>metagenomes</taxon>
        <taxon>ecological metagenomes</taxon>
    </lineage>
</organism>
<accession>A0A0F8YUA7</accession>
<reference evidence="2" key="1">
    <citation type="journal article" date="2015" name="Nature">
        <title>Complex archaea that bridge the gap between prokaryotes and eukaryotes.</title>
        <authorList>
            <person name="Spang A."/>
            <person name="Saw J.H."/>
            <person name="Jorgensen S.L."/>
            <person name="Zaremba-Niedzwiedzka K."/>
            <person name="Martijn J."/>
            <person name="Lind A.E."/>
            <person name="van Eijk R."/>
            <person name="Schleper C."/>
            <person name="Guy L."/>
            <person name="Ettema T.J."/>
        </authorList>
    </citation>
    <scope>NUCLEOTIDE SEQUENCE</scope>
</reference>